<evidence type="ECO:0000313" key="2">
    <source>
        <dbReference type="Proteomes" id="UP000191897"/>
    </source>
</evidence>
<protein>
    <submittedName>
        <fullName evidence="1">Uncharacterized protein</fullName>
    </submittedName>
</protein>
<sequence>MGMIGMVMIGGVGGLCLRLDVGVRVSAVRMAMVAGRDDVRGYVQSWVMRSQRNERIQQNGDRGREGGEHARAVVPAMNHAAIDNLVRIRTQETNLTHPLQGDR</sequence>
<gene>
    <name evidence="1" type="ORF">AGR4C_pc30132</name>
</gene>
<proteinExistence type="predicted"/>
<dbReference type="Proteomes" id="UP000191897">
    <property type="component" value="Unassembled WGS sequence"/>
</dbReference>
<dbReference type="EMBL" id="FBWC01000045">
    <property type="protein sequence ID" value="CUX69003.1"/>
    <property type="molecule type" value="Genomic_DNA"/>
</dbReference>
<accession>A0A1S7SGF0</accession>
<dbReference type="AlphaFoldDB" id="A0A1S7SGF0"/>
<evidence type="ECO:0000313" key="1">
    <source>
        <dbReference type="EMBL" id="CUX69003.1"/>
    </source>
</evidence>
<reference evidence="1 2" key="1">
    <citation type="submission" date="2016-01" db="EMBL/GenBank/DDBJ databases">
        <authorList>
            <person name="Oliw E.H."/>
        </authorList>
    </citation>
    <scope>NUCLEOTIDE SEQUENCE [LARGE SCALE GENOMIC DNA]</scope>
    <source>
        <strain evidence="1 2">Kerr 14</strain>
    </source>
</reference>
<name>A0A1S7SGF0_AGRTU</name>
<organism evidence="1 2">
    <name type="scientific">Agrobacterium tumefaciens str. Kerr 14</name>
    <dbReference type="NCBI Taxonomy" id="1183424"/>
    <lineage>
        <taxon>Bacteria</taxon>
        <taxon>Pseudomonadati</taxon>
        <taxon>Pseudomonadota</taxon>
        <taxon>Alphaproteobacteria</taxon>
        <taxon>Hyphomicrobiales</taxon>
        <taxon>Rhizobiaceae</taxon>
        <taxon>Rhizobium/Agrobacterium group</taxon>
        <taxon>Agrobacterium</taxon>
        <taxon>Agrobacterium tumefaciens complex</taxon>
    </lineage>
</organism>